<reference evidence="1" key="1">
    <citation type="submission" date="2021-01" db="EMBL/GenBank/DDBJ databases">
        <authorList>
            <consortium name="Genoscope - CEA"/>
            <person name="William W."/>
        </authorList>
    </citation>
    <scope>NUCLEOTIDE SEQUENCE</scope>
</reference>
<dbReference type="AlphaFoldDB" id="A0A8S1VTB5"/>
<keyword evidence="2" id="KW-1185">Reference proteome</keyword>
<dbReference type="Proteomes" id="UP000689195">
    <property type="component" value="Unassembled WGS sequence"/>
</dbReference>
<sequence length="749" mass="89696">MKCIQWQIYNHYNQMNKLHRSYYLNNGLFCILNNYWRKFHITSKMNRNFHIVNHQDNIHFCKINNLCFLHFNNFNMGIRKAGNQYPTNNIQGCMINSMVLNNEYMWSHSNNMKVNKIDNQWGHQHIMYKMYHRVCIFYQHYRSIIFLDKYNLNKLLFYKNLQITCTFVFFINHISIITTQTGSSCISASDAIIRYYMKYILQPNPHKFYSQSSIPHSHHQSIQKHKHGMLKYCLSNHMLIRILEGNLRIKQINYVGILLCQDNIDLCNSSIKQPLDRCKQHILKNMISTWILHRNTHQNSNFCKVTHKPYKFINPSSNHLYTLSIKYFQVPNILCKEIRKEYNFYLNHCDNIEQHNLCKLSLIHNYHMVICSESRNYQSSSILVNKINNELLHFHNLHKDCRMQHKQCLIRRIQENIICKYHPNNNFIGKMYIQQHSSILCIHLDNLNKSFRHLKVHVLHLLSHLIQFWLSNQYPVLQVIHQFQLVHSAHGVTQGIFLEDRMYNMQHYSNMTYNLLSNYNNVQMNMHSVADIQSLQLDEQATQVVLFKQWPILHSEQLLEEVSHNKQDESQFSHCEPLRQYPFLQDQQFVFPAFQQFQHGYSQSRQLVSYKQYPRMHDQQLQVQSQSQHILSTNLFNIQSLPQQLLLINQQPSEQSQHLLIPLLQSIHPYEQARQSQHIFTQAQILPQNVSFNTLYTINVQIVTLTTFVIIYTRYLAQTLLNSLNKNEHKNQIPFHKYQNNQLYLINNA</sequence>
<comment type="caution">
    <text evidence="1">The sequence shown here is derived from an EMBL/GenBank/DDBJ whole genome shotgun (WGS) entry which is preliminary data.</text>
</comment>
<dbReference type="OrthoDB" id="325171at2759"/>
<evidence type="ECO:0000313" key="1">
    <source>
        <dbReference type="EMBL" id="CAD8180011.1"/>
    </source>
</evidence>
<accession>A0A8S1VTB5</accession>
<proteinExistence type="predicted"/>
<gene>
    <name evidence="1" type="ORF">PPENT_87.1.T0730109</name>
</gene>
<dbReference type="EMBL" id="CAJJDO010000073">
    <property type="protein sequence ID" value="CAD8180011.1"/>
    <property type="molecule type" value="Genomic_DNA"/>
</dbReference>
<evidence type="ECO:0000313" key="2">
    <source>
        <dbReference type="Proteomes" id="UP000689195"/>
    </source>
</evidence>
<organism evidence="1 2">
    <name type="scientific">Paramecium pentaurelia</name>
    <dbReference type="NCBI Taxonomy" id="43138"/>
    <lineage>
        <taxon>Eukaryota</taxon>
        <taxon>Sar</taxon>
        <taxon>Alveolata</taxon>
        <taxon>Ciliophora</taxon>
        <taxon>Intramacronucleata</taxon>
        <taxon>Oligohymenophorea</taxon>
        <taxon>Peniculida</taxon>
        <taxon>Parameciidae</taxon>
        <taxon>Paramecium</taxon>
    </lineage>
</organism>
<protein>
    <submittedName>
        <fullName evidence="1">Uncharacterized protein</fullName>
    </submittedName>
</protein>
<name>A0A8S1VTB5_9CILI</name>